<dbReference type="RefSeq" id="WP_094288151.1">
    <property type="nucleotide sequence ID" value="NZ_NOIG01000005.1"/>
</dbReference>
<accession>A0A235EPX3</accession>
<dbReference type="Proteomes" id="UP000215441">
    <property type="component" value="Unassembled WGS sequence"/>
</dbReference>
<reference evidence="2 3" key="1">
    <citation type="submission" date="2017-07" db="EMBL/GenBank/DDBJ databases">
        <title>Acidovorax KNDSW TSA 6 genome sequence and assembly.</title>
        <authorList>
            <person name="Mayilraj S."/>
        </authorList>
    </citation>
    <scope>NUCLEOTIDE SEQUENCE [LARGE SCALE GENOMIC DNA]</scope>
    <source>
        <strain evidence="2 3">KNDSW-TSA6</strain>
    </source>
</reference>
<protein>
    <submittedName>
        <fullName evidence="2">Uncharacterized protein</fullName>
    </submittedName>
</protein>
<feature type="region of interest" description="Disordered" evidence="1">
    <location>
        <begin position="242"/>
        <end position="275"/>
    </location>
</feature>
<evidence type="ECO:0000256" key="1">
    <source>
        <dbReference type="SAM" id="MobiDB-lite"/>
    </source>
</evidence>
<proteinExistence type="predicted"/>
<organism evidence="2 3">
    <name type="scientific">Acidovorax kalamii</name>
    <dbReference type="NCBI Taxonomy" id="2004485"/>
    <lineage>
        <taxon>Bacteria</taxon>
        <taxon>Pseudomonadati</taxon>
        <taxon>Pseudomonadota</taxon>
        <taxon>Betaproteobacteria</taxon>
        <taxon>Burkholderiales</taxon>
        <taxon>Comamonadaceae</taxon>
        <taxon>Acidovorax</taxon>
    </lineage>
</organism>
<name>A0A235EPX3_9BURK</name>
<dbReference type="Pfam" id="PF20112">
    <property type="entry name" value="DUF6502"/>
    <property type="match status" value="1"/>
</dbReference>
<evidence type="ECO:0000313" key="3">
    <source>
        <dbReference type="Proteomes" id="UP000215441"/>
    </source>
</evidence>
<gene>
    <name evidence="2" type="ORF">CBY09_07640</name>
</gene>
<comment type="caution">
    <text evidence="2">The sequence shown here is derived from an EMBL/GenBank/DDBJ whole genome shotgun (WGS) entry which is preliminary data.</text>
</comment>
<evidence type="ECO:0000313" key="2">
    <source>
        <dbReference type="EMBL" id="OYD50607.1"/>
    </source>
</evidence>
<dbReference type="InterPro" id="IPR045445">
    <property type="entry name" value="DUF6502"/>
</dbReference>
<keyword evidence="3" id="KW-1185">Reference proteome</keyword>
<dbReference type="AlphaFoldDB" id="A0A235EPX3"/>
<dbReference type="EMBL" id="NOIG01000005">
    <property type="protein sequence ID" value="OYD50607.1"/>
    <property type="molecule type" value="Genomic_DNA"/>
</dbReference>
<sequence>MPSRSAIVLASALHVLRPLARLLLRNGVAYPAFAAAMKKVFLDAAHDELQRTGKKATDSAVSLMSGVHRRDVRNLGRLAEPSAEEEAGETPLNMASQVAARWLSQTDCLDDEGQPRPLPRSGEPPHFDGLVASISSDVRPRAVLDELVRLGMAEEGEDGQIRLLAAGFVPRQGFAEMAQLMQENLHDHLAAASLNLEGEHNYLEQAVFVDQLSAESAHRLHVVAARAWRQAFKTVMTEAQARYDHDQKNTPPGERNRRARFGSYFYAADKDERPS</sequence>
<dbReference type="OrthoDB" id="6356376at2"/>